<dbReference type="InterPro" id="IPR012795">
    <property type="entry name" value="tRNA_Ile_lys_synt_N"/>
</dbReference>
<dbReference type="NCBIfam" id="TIGR02432">
    <property type="entry name" value="lysidine_TilS_N"/>
    <property type="match status" value="1"/>
</dbReference>
<proteinExistence type="inferred from homology"/>
<dbReference type="Pfam" id="PF09179">
    <property type="entry name" value="TilS"/>
    <property type="match status" value="1"/>
</dbReference>
<dbReference type="HAMAP" id="MF_01161">
    <property type="entry name" value="tRNA_Ile_lys_synt"/>
    <property type="match status" value="1"/>
</dbReference>
<evidence type="ECO:0000256" key="7">
    <source>
        <dbReference type="ARBA" id="ARBA00048539"/>
    </source>
</evidence>
<dbReference type="InterPro" id="IPR015262">
    <property type="entry name" value="tRNA_Ile_lys_synt_subst-bd"/>
</dbReference>
<evidence type="ECO:0000256" key="4">
    <source>
        <dbReference type="ARBA" id="ARBA00022694"/>
    </source>
</evidence>
<dbReference type="SUPFAM" id="SSF56037">
    <property type="entry name" value="PheT/TilS domain"/>
    <property type="match status" value="1"/>
</dbReference>
<evidence type="ECO:0000259" key="9">
    <source>
        <dbReference type="SMART" id="SM00977"/>
    </source>
</evidence>
<keyword evidence="3 8" id="KW-0436">Ligase</keyword>
<evidence type="ECO:0000256" key="3">
    <source>
        <dbReference type="ARBA" id="ARBA00022598"/>
    </source>
</evidence>
<dbReference type="Gene3D" id="3.30.465.60">
    <property type="match status" value="1"/>
</dbReference>
<dbReference type="CDD" id="cd01992">
    <property type="entry name" value="TilS_N"/>
    <property type="match status" value="1"/>
</dbReference>
<evidence type="ECO:0000313" key="11">
    <source>
        <dbReference type="Proteomes" id="UP001177120"/>
    </source>
</evidence>
<reference evidence="10" key="1">
    <citation type="journal article" date="2024" name="Int. J. Syst. Evol. Microbiol.">
        <title>Polycladomyces zharkentensis sp. nov., a novel thermophilic cellulose- and starch-degrading member of the Bacillota from a geothermal aquifer in Kazakhstan.</title>
        <authorList>
            <person name="Mashzhan A."/>
            <person name="Kistaubayeva A."/>
            <person name="Javier-Lopez R."/>
            <person name="Bissenova U."/>
            <person name="Bissenbay A."/>
            <person name="Birkeland N.K."/>
        </authorList>
    </citation>
    <scope>NUCLEOTIDE SEQUENCE</scope>
    <source>
        <strain evidence="10">ZKZ2T</strain>
    </source>
</reference>
<protein>
    <recommendedName>
        <fullName evidence="8">tRNA(Ile)-lysidine synthase</fullName>
        <ecNumber evidence="8">6.3.4.19</ecNumber>
    </recommendedName>
    <alternativeName>
        <fullName evidence="8">tRNA(Ile)-2-lysyl-cytidine synthase</fullName>
    </alternativeName>
    <alternativeName>
        <fullName evidence="8">tRNA(Ile)-lysidine synthetase</fullName>
    </alternativeName>
</protein>
<evidence type="ECO:0000313" key="10">
    <source>
        <dbReference type="EMBL" id="MBN2910653.1"/>
    </source>
</evidence>
<dbReference type="RefSeq" id="WP_205496770.1">
    <property type="nucleotide sequence ID" value="NZ_JAFHAP010000014.1"/>
</dbReference>
<evidence type="ECO:0000256" key="8">
    <source>
        <dbReference type="HAMAP-Rule" id="MF_01161"/>
    </source>
</evidence>
<gene>
    <name evidence="8 10" type="primary">tilS</name>
    <name evidence="10" type="ORF">JQC72_14210</name>
</gene>
<dbReference type="InterPro" id="IPR014729">
    <property type="entry name" value="Rossmann-like_a/b/a_fold"/>
</dbReference>
<dbReference type="SUPFAM" id="SSF82829">
    <property type="entry name" value="MesJ substrate recognition domain-like"/>
    <property type="match status" value="1"/>
</dbReference>
<dbReference type="InterPro" id="IPR012094">
    <property type="entry name" value="tRNA_Ile_lys_synt"/>
</dbReference>
<keyword evidence="6 8" id="KW-0067">ATP-binding</keyword>
<comment type="catalytic activity">
    <reaction evidence="7 8">
        <text>cytidine(34) in tRNA(Ile2) + L-lysine + ATP = lysidine(34) in tRNA(Ile2) + AMP + diphosphate + H(+)</text>
        <dbReference type="Rhea" id="RHEA:43744"/>
        <dbReference type="Rhea" id="RHEA-COMP:10625"/>
        <dbReference type="Rhea" id="RHEA-COMP:10670"/>
        <dbReference type="ChEBI" id="CHEBI:15378"/>
        <dbReference type="ChEBI" id="CHEBI:30616"/>
        <dbReference type="ChEBI" id="CHEBI:32551"/>
        <dbReference type="ChEBI" id="CHEBI:33019"/>
        <dbReference type="ChEBI" id="CHEBI:82748"/>
        <dbReference type="ChEBI" id="CHEBI:83665"/>
        <dbReference type="ChEBI" id="CHEBI:456215"/>
        <dbReference type="EC" id="6.3.4.19"/>
    </reaction>
</comment>
<comment type="function">
    <text evidence="8">Ligates lysine onto the cytidine present at position 34 of the AUA codon-specific tRNA(Ile) that contains the anticodon CAU, in an ATP-dependent manner. Cytidine is converted to lysidine, thus changing the amino acid specificity of the tRNA from methionine to isoleucine.</text>
</comment>
<dbReference type="InterPro" id="IPR012796">
    <property type="entry name" value="Lysidine-tRNA-synth_C"/>
</dbReference>
<sequence>MLLETLKKTVQNHKLLHPGDRVLIGVSGGPDSLALLHALHRLAPEFEWQVFAVHVDHQLRGEASAEDARFVEQICAEWGIPCRVSRVDVAGQLRLHGGNKQDVARRLRYRAYRQAADHWDVDALALAHHADDQVETILMRLLRGTGVSGLAGMPYIRQWEGRRLIRPLLDVYREEIEKYCADHALSPRLDESNRSDVYTRNRVRLQLIPELQRYNPRVKEALLQLSRVVGEEEDWWREQMDRAWGRVVRKKGKNEIVLDRNRLLDLHVALQRRVIKLILNCLLEEEANEATMDTVEQIRHLAAHPEPSARIDLPGRFRAERQYDLLRIAVGDDSPVKPLAPVRLHVPGETIIPGLGGRFVCRVTAKRLDAKHLRGIWAVFDADALTFPLWVRTRRPGDRIRPIGLNGTTKVKDLLISAKIPRRERDRLPMVLHGETIVWIPGVRRSDWAPVAPDTRHFLYLEWLTDGMPERLPHQQHT</sequence>
<evidence type="ECO:0000256" key="2">
    <source>
        <dbReference type="ARBA" id="ARBA00022490"/>
    </source>
</evidence>
<keyword evidence="2 8" id="KW-0963">Cytoplasm</keyword>
<feature type="binding site" evidence="8">
    <location>
        <begin position="27"/>
        <end position="32"/>
    </location>
    <ligand>
        <name>ATP</name>
        <dbReference type="ChEBI" id="CHEBI:30616"/>
    </ligand>
</feature>
<dbReference type="SUPFAM" id="SSF52402">
    <property type="entry name" value="Adenine nucleotide alpha hydrolases-like"/>
    <property type="match status" value="1"/>
</dbReference>
<dbReference type="InterPro" id="IPR011063">
    <property type="entry name" value="TilS/TtcA_N"/>
</dbReference>
<dbReference type="NCBIfam" id="TIGR02433">
    <property type="entry name" value="lysidine_TilS_C"/>
    <property type="match status" value="1"/>
</dbReference>
<keyword evidence="11" id="KW-1185">Reference proteome</keyword>
<evidence type="ECO:0000256" key="5">
    <source>
        <dbReference type="ARBA" id="ARBA00022741"/>
    </source>
</evidence>
<dbReference type="SMART" id="SM00977">
    <property type="entry name" value="TilS_C"/>
    <property type="match status" value="1"/>
</dbReference>
<keyword evidence="4 8" id="KW-0819">tRNA processing</keyword>
<dbReference type="PANTHER" id="PTHR43033:SF1">
    <property type="entry name" value="TRNA(ILE)-LYSIDINE SYNTHASE-RELATED"/>
    <property type="match status" value="1"/>
</dbReference>
<dbReference type="EC" id="6.3.4.19" evidence="8"/>
<dbReference type="PANTHER" id="PTHR43033">
    <property type="entry name" value="TRNA(ILE)-LYSIDINE SYNTHASE-RELATED"/>
    <property type="match status" value="1"/>
</dbReference>
<comment type="domain">
    <text evidence="8">The N-terminal region contains the highly conserved SGGXDS motif, predicted to be a P-loop motif involved in ATP binding.</text>
</comment>
<dbReference type="GO" id="GO:0032267">
    <property type="term" value="F:tRNA(Ile)-lysidine synthase activity"/>
    <property type="evidence" value="ECO:0007669"/>
    <property type="project" value="UniProtKB-EC"/>
</dbReference>
<name>A0ABS2WM77_9BACL</name>
<comment type="subcellular location">
    <subcellularLocation>
        <location evidence="1 8">Cytoplasm</location>
    </subcellularLocation>
</comment>
<dbReference type="Gene3D" id="3.40.50.620">
    <property type="entry name" value="HUPs"/>
    <property type="match status" value="1"/>
</dbReference>
<keyword evidence="5 8" id="KW-0547">Nucleotide-binding</keyword>
<dbReference type="Pfam" id="PF01171">
    <property type="entry name" value="ATP_bind_3"/>
    <property type="match status" value="1"/>
</dbReference>
<accession>A0ABS2WM77</accession>
<evidence type="ECO:0000256" key="1">
    <source>
        <dbReference type="ARBA" id="ARBA00004496"/>
    </source>
</evidence>
<dbReference type="Proteomes" id="UP001177120">
    <property type="component" value="Unassembled WGS sequence"/>
</dbReference>
<feature type="domain" description="Lysidine-tRNA(Ile) synthetase C-terminal" evidence="9">
    <location>
        <begin position="389"/>
        <end position="461"/>
    </location>
</feature>
<evidence type="ECO:0000256" key="6">
    <source>
        <dbReference type="ARBA" id="ARBA00022840"/>
    </source>
</evidence>
<organism evidence="10 11">
    <name type="scientific">Polycladomyces zharkentensis</name>
    <dbReference type="NCBI Taxonomy" id="2807616"/>
    <lineage>
        <taxon>Bacteria</taxon>
        <taxon>Bacillati</taxon>
        <taxon>Bacillota</taxon>
        <taxon>Bacilli</taxon>
        <taxon>Bacillales</taxon>
        <taxon>Thermoactinomycetaceae</taxon>
        <taxon>Polycladomyces</taxon>
    </lineage>
</organism>
<dbReference type="EMBL" id="JAFHAP010000014">
    <property type="protein sequence ID" value="MBN2910653.1"/>
    <property type="molecule type" value="Genomic_DNA"/>
</dbReference>
<comment type="caution">
    <text evidence="10">The sequence shown here is derived from an EMBL/GenBank/DDBJ whole genome shotgun (WGS) entry which is preliminary data.</text>
</comment>
<dbReference type="Pfam" id="PF11734">
    <property type="entry name" value="TilS_C"/>
    <property type="match status" value="1"/>
</dbReference>
<comment type="similarity">
    <text evidence="8">Belongs to the tRNA(Ile)-lysidine synthase family.</text>
</comment>